<evidence type="ECO:0000313" key="3">
    <source>
        <dbReference type="EMBL" id="MDF3289641.1"/>
    </source>
</evidence>
<accession>A0ABT5ZJ10</accession>
<dbReference type="RefSeq" id="WP_276093168.1">
    <property type="nucleotide sequence ID" value="NZ_JARJBC010000005.1"/>
</dbReference>
<dbReference type="Gene3D" id="3.30.530.20">
    <property type="match status" value="1"/>
</dbReference>
<feature type="domain" description="Activator of Hsp90 ATPase homologue 1/2-like C-terminal" evidence="2">
    <location>
        <begin position="21"/>
        <end position="139"/>
    </location>
</feature>
<dbReference type="EMBL" id="JARJBC010000005">
    <property type="protein sequence ID" value="MDF3289641.1"/>
    <property type="molecule type" value="Genomic_DNA"/>
</dbReference>
<dbReference type="InterPro" id="IPR013538">
    <property type="entry name" value="ASHA1/2-like_C"/>
</dbReference>
<reference evidence="3 4" key="1">
    <citation type="submission" date="2023-03" db="EMBL/GenBank/DDBJ databases">
        <title>Draft genome sequence of Streptomyces sp. RB6PN23 isolated from peat swamp forest in Thailand.</title>
        <authorList>
            <person name="Klaysubun C."/>
            <person name="Duangmal K."/>
        </authorList>
    </citation>
    <scope>NUCLEOTIDE SEQUENCE [LARGE SCALE GENOMIC DNA]</scope>
    <source>
        <strain evidence="3 4">RB6PN23</strain>
    </source>
</reference>
<keyword evidence="4" id="KW-1185">Reference proteome</keyword>
<comment type="caution">
    <text evidence="3">The sequence shown here is derived from an EMBL/GenBank/DDBJ whole genome shotgun (WGS) entry which is preliminary data.</text>
</comment>
<dbReference type="SUPFAM" id="SSF55961">
    <property type="entry name" value="Bet v1-like"/>
    <property type="match status" value="1"/>
</dbReference>
<organism evidence="3 4">
    <name type="scientific">Streptomyces silvisoli</name>
    <dbReference type="NCBI Taxonomy" id="3034235"/>
    <lineage>
        <taxon>Bacteria</taxon>
        <taxon>Bacillati</taxon>
        <taxon>Actinomycetota</taxon>
        <taxon>Actinomycetes</taxon>
        <taxon>Kitasatosporales</taxon>
        <taxon>Streptomycetaceae</taxon>
        <taxon>Streptomyces</taxon>
    </lineage>
</organism>
<sequence>MTEENVRTTDTAFTITRTFPAPLATVWDTWTRPEHFQQWFHAKPGTVELDLRTGGPWRAVTQTPGGEMPVSGVYREVIDGEKLVWTVDTPGDPVVMTATFSERDGRTVAVYHQTVVAPFTCDQAVAGATGLLDSFGQYLKTITGTQP</sequence>
<proteinExistence type="inferred from homology"/>
<comment type="similarity">
    <text evidence="1">Belongs to the AHA1 family.</text>
</comment>
<dbReference type="Proteomes" id="UP001216579">
    <property type="component" value="Unassembled WGS sequence"/>
</dbReference>
<dbReference type="Pfam" id="PF08327">
    <property type="entry name" value="AHSA1"/>
    <property type="match status" value="1"/>
</dbReference>
<evidence type="ECO:0000259" key="2">
    <source>
        <dbReference type="Pfam" id="PF08327"/>
    </source>
</evidence>
<dbReference type="InterPro" id="IPR023393">
    <property type="entry name" value="START-like_dom_sf"/>
</dbReference>
<name>A0ABT5ZJ10_9ACTN</name>
<gene>
    <name evidence="3" type="ORF">P3G67_10400</name>
</gene>
<evidence type="ECO:0000313" key="4">
    <source>
        <dbReference type="Proteomes" id="UP001216579"/>
    </source>
</evidence>
<protein>
    <submittedName>
        <fullName evidence="3">SRPBCC domain-containing protein</fullName>
    </submittedName>
</protein>
<evidence type="ECO:0000256" key="1">
    <source>
        <dbReference type="ARBA" id="ARBA00006817"/>
    </source>
</evidence>